<gene>
    <name evidence="2" type="ORF">ABB22_03925</name>
</gene>
<proteinExistence type="predicted"/>
<accession>A0ABR5NMB2</accession>
<dbReference type="Proteomes" id="UP000050902">
    <property type="component" value="Unassembled WGS sequence"/>
</dbReference>
<organism evidence="2 3">
    <name type="scientific">Stenotrophomonas nitritireducens</name>
    <dbReference type="NCBI Taxonomy" id="83617"/>
    <lineage>
        <taxon>Bacteria</taxon>
        <taxon>Pseudomonadati</taxon>
        <taxon>Pseudomonadota</taxon>
        <taxon>Gammaproteobacteria</taxon>
        <taxon>Lysobacterales</taxon>
        <taxon>Lysobacteraceae</taxon>
        <taxon>Stenotrophomonas</taxon>
    </lineage>
</organism>
<sequence length="128" mass="13616">MKKESAMYRCLMIVLSLGAAALLPMDAFAAGKSAEAPSTCVTLSGQHTAVRAGAERMLIADGEEHISLDFGGYCEATMRSSSVVIATGGEENVVCTRGSVVTGRGASCAVREMRMIDAAEYRRHARRR</sequence>
<feature type="signal peptide" evidence="1">
    <location>
        <begin position="1"/>
        <end position="29"/>
    </location>
</feature>
<evidence type="ECO:0000313" key="3">
    <source>
        <dbReference type="Proteomes" id="UP000050902"/>
    </source>
</evidence>
<evidence type="ECO:0008006" key="4">
    <source>
        <dbReference type="Google" id="ProtNLM"/>
    </source>
</evidence>
<keyword evidence="1" id="KW-0732">Signal</keyword>
<evidence type="ECO:0000256" key="1">
    <source>
        <dbReference type="SAM" id="SignalP"/>
    </source>
</evidence>
<evidence type="ECO:0000313" key="2">
    <source>
        <dbReference type="EMBL" id="KRG59268.1"/>
    </source>
</evidence>
<protein>
    <recommendedName>
        <fullName evidence="4">DUF3060 domain-containing protein</fullName>
    </recommendedName>
</protein>
<comment type="caution">
    <text evidence="2">The sequence shown here is derived from an EMBL/GenBank/DDBJ whole genome shotgun (WGS) entry which is preliminary data.</text>
</comment>
<dbReference type="EMBL" id="LDJG01000005">
    <property type="protein sequence ID" value="KRG59268.1"/>
    <property type="molecule type" value="Genomic_DNA"/>
</dbReference>
<feature type="chain" id="PRO_5046421786" description="DUF3060 domain-containing protein" evidence="1">
    <location>
        <begin position="30"/>
        <end position="128"/>
    </location>
</feature>
<name>A0ABR5NMB2_9GAMM</name>
<keyword evidence="3" id="KW-1185">Reference proteome</keyword>
<reference evidence="2 3" key="1">
    <citation type="submission" date="2015-05" db="EMBL/GenBank/DDBJ databases">
        <title>Genome sequencing and analysis of members of genus Stenotrophomonas.</title>
        <authorList>
            <person name="Patil P.P."/>
            <person name="Midha S."/>
            <person name="Patil P.B."/>
        </authorList>
    </citation>
    <scope>NUCLEOTIDE SEQUENCE [LARGE SCALE GENOMIC DNA]</scope>
    <source>
        <strain evidence="2 3">DSM 12575</strain>
    </source>
</reference>